<reference evidence="3" key="1">
    <citation type="submission" date="2016-08" db="EMBL/GenBank/DDBJ databases">
        <authorList>
            <person name="Varghese N."/>
            <person name="Submissions Spin"/>
        </authorList>
    </citation>
    <scope>NUCLEOTIDE SEQUENCE [LARGE SCALE GENOMIC DNA]</scope>
    <source>
        <strain evidence="3">REICA_082</strain>
    </source>
</reference>
<dbReference type="RefSeq" id="WP_088236960.1">
    <property type="nucleotide sequence ID" value="NZ_FMAY01000016.1"/>
</dbReference>
<gene>
    <name evidence="2" type="ORF">GA0061071_11655</name>
</gene>
<proteinExistence type="predicted"/>
<dbReference type="EMBL" id="FMAY01000016">
    <property type="protein sequence ID" value="SCC37313.1"/>
    <property type="molecule type" value="Genomic_DNA"/>
</dbReference>
<name>A0A1C4E111_9ENTR</name>
<dbReference type="AlphaFoldDB" id="A0A1C4E111"/>
<evidence type="ECO:0000313" key="2">
    <source>
        <dbReference type="EMBL" id="SCC37313.1"/>
    </source>
</evidence>
<keyword evidence="3" id="KW-1185">Reference proteome</keyword>
<accession>A0A1C4E111</accession>
<evidence type="ECO:0008006" key="4">
    <source>
        <dbReference type="Google" id="ProtNLM"/>
    </source>
</evidence>
<feature type="transmembrane region" description="Helical" evidence="1">
    <location>
        <begin position="6"/>
        <end position="24"/>
    </location>
</feature>
<evidence type="ECO:0000313" key="3">
    <source>
        <dbReference type="Proteomes" id="UP000198975"/>
    </source>
</evidence>
<sequence>MKFVIVFSVIFIVGMVAYIVYLFNRDHKIQTQGRELQATVEEVSYISSNDNGTINIKYRLALQEGGATRSVEGKETISAFNASKIQKGNKVDIKYLDDHHILFVFDKQQAPGS</sequence>
<protein>
    <recommendedName>
        <fullName evidence="4">DUF2500 domain-containing protein</fullName>
    </recommendedName>
</protein>
<dbReference type="Proteomes" id="UP000198975">
    <property type="component" value="Unassembled WGS sequence"/>
</dbReference>
<organism evidence="2 3">
    <name type="scientific">Kosakonia oryzendophytica</name>
    <dbReference type="NCBI Taxonomy" id="1005665"/>
    <lineage>
        <taxon>Bacteria</taxon>
        <taxon>Pseudomonadati</taxon>
        <taxon>Pseudomonadota</taxon>
        <taxon>Gammaproteobacteria</taxon>
        <taxon>Enterobacterales</taxon>
        <taxon>Enterobacteriaceae</taxon>
        <taxon>Kosakonia</taxon>
    </lineage>
</organism>
<evidence type="ECO:0000256" key="1">
    <source>
        <dbReference type="SAM" id="Phobius"/>
    </source>
</evidence>
<dbReference type="OrthoDB" id="4244863at2"/>
<keyword evidence="1" id="KW-0812">Transmembrane</keyword>
<keyword evidence="1" id="KW-1133">Transmembrane helix</keyword>
<keyword evidence="1" id="KW-0472">Membrane</keyword>